<keyword evidence="7 14" id="KW-0067">ATP-binding</keyword>
<dbReference type="InterPro" id="IPR023366">
    <property type="entry name" value="ATP_synth_asu-like_sf"/>
</dbReference>
<feature type="domain" description="ATPase F1/V1/A1 complex alpha/beta subunit N-terminal" evidence="17">
    <location>
        <begin position="30"/>
        <end position="101"/>
    </location>
</feature>
<dbReference type="Proteomes" id="UP001229955">
    <property type="component" value="Chromosome"/>
</dbReference>
<dbReference type="Gene3D" id="3.40.50.300">
    <property type="entry name" value="P-loop containing nucleotide triphosphate hydrolases"/>
    <property type="match status" value="1"/>
</dbReference>
<dbReference type="GO" id="GO:0005524">
    <property type="term" value="F:ATP binding"/>
    <property type="evidence" value="ECO:0007669"/>
    <property type="project" value="UniProtKB-UniRule"/>
</dbReference>
<keyword evidence="12 14" id="KW-0066">ATP synthesis</keyword>
<evidence type="ECO:0000256" key="3">
    <source>
        <dbReference type="ARBA" id="ARBA00008936"/>
    </source>
</evidence>
<dbReference type="CDD" id="cd18113">
    <property type="entry name" value="ATP-synt_F1_alpha_C"/>
    <property type="match status" value="1"/>
</dbReference>
<evidence type="ECO:0000256" key="4">
    <source>
        <dbReference type="ARBA" id="ARBA00022448"/>
    </source>
</evidence>
<evidence type="ECO:0000313" key="20">
    <source>
        <dbReference type="Proteomes" id="UP001229955"/>
    </source>
</evidence>
<dbReference type="CDD" id="cd18116">
    <property type="entry name" value="ATP-synt_F1_alpha_N"/>
    <property type="match status" value="1"/>
</dbReference>
<dbReference type="GO" id="GO:0005886">
    <property type="term" value="C:plasma membrane"/>
    <property type="evidence" value="ECO:0007669"/>
    <property type="project" value="UniProtKB-SubCell"/>
</dbReference>
<dbReference type="EMBL" id="CP130613">
    <property type="protein sequence ID" value="WKW14167.1"/>
    <property type="molecule type" value="Genomic_DNA"/>
</dbReference>
<comment type="similarity">
    <text evidence="3 14">Belongs to the ATPase alpha/beta chains family.</text>
</comment>
<dbReference type="InterPro" id="IPR004100">
    <property type="entry name" value="ATPase_F1/V1/A1_a/bsu_N"/>
</dbReference>
<dbReference type="NCBIfam" id="NF009884">
    <property type="entry name" value="PRK13343.1"/>
    <property type="match status" value="1"/>
</dbReference>
<dbReference type="Pfam" id="PF00006">
    <property type="entry name" value="ATP-synt_ab"/>
    <property type="match status" value="1"/>
</dbReference>
<evidence type="ECO:0000256" key="11">
    <source>
        <dbReference type="ARBA" id="ARBA00023196"/>
    </source>
</evidence>
<evidence type="ECO:0000256" key="1">
    <source>
        <dbReference type="ARBA" id="ARBA00003784"/>
    </source>
</evidence>
<dbReference type="InterPro" id="IPR000194">
    <property type="entry name" value="ATPase_F1/V1/A1_a/bsu_nucl-bd"/>
</dbReference>
<evidence type="ECO:0000256" key="7">
    <source>
        <dbReference type="ARBA" id="ARBA00022840"/>
    </source>
</evidence>
<dbReference type="InterPro" id="IPR027417">
    <property type="entry name" value="P-loop_NTPase"/>
</dbReference>
<gene>
    <name evidence="14 19" type="primary">atpA</name>
    <name evidence="18" type="ORF">Strain138_000498</name>
    <name evidence="19" type="ORF">Strain318_000498</name>
</gene>
<accession>A0AA49JY24</accession>
<dbReference type="KEGG" id="pspc:Strain318_000498"/>
<dbReference type="PIRSF" id="PIRSF039088">
    <property type="entry name" value="F_ATPase_subunit_alpha"/>
    <property type="match status" value="1"/>
</dbReference>
<dbReference type="CDD" id="cd01132">
    <property type="entry name" value="F1-ATPase_alpha_CD"/>
    <property type="match status" value="1"/>
</dbReference>
<dbReference type="EC" id="7.1.2.2" evidence="14"/>
<dbReference type="GO" id="GO:0046933">
    <property type="term" value="F:proton-transporting ATP synthase activity, rotational mechanism"/>
    <property type="evidence" value="ECO:0007669"/>
    <property type="project" value="UniProtKB-UniRule"/>
</dbReference>
<dbReference type="PANTHER" id="PTHR48082:SF2">
    <property type="entry name" value="ATP SYNTHASE SUBUNIT ALPHA, MITOCHONDRIAL"/>
    <property type="match status" value="1"/>
</dbReference>
<dbReference type="PROSITE" id="PS00152">
    <property type="entry name" value="ATPASE_ALPHA_BETA"/>
    <property type="match status" value="1"/>
</dbReference>
<keyword evidence="11 14" id="KW-0139">CF(1)</keyword>
<dbReference type="InterPro" id="IPR033732">
    <property type="entry name" value="ATP_synth_F1_a_nt-bd_dom"/>
</dbReference>
<keyword evidence="6 14" id="KW-0375">Hydrogen ion transport</keyword>
<dbReference type="AlphaFoldDB" id="A0AA49JY24"/>
<keyword evidence="20" id="KW-1185">Reference proteome</keyword>
<dbReference type="InterPro" id="IPR036121">
    <property type="entry name" value="ATPase_F1/V1/A1_a/bsu_N_sf"/>
</dbReference>
<proteinExistence type="inferred from homology"/>
<name>A0AA49JY24_9BACT</name>
<evidence type="ECO:0000256" key="10">
    <source>
        <dbReference type="ARBA" id="ARBA00023136"/>
    </source>
</evidence>
<dbReference type="Gene3D" id="1.20.150.20">
    <property type="entry name" value="ATP synthase alpha/beta chain, C-terminal domain"/>
    <property type="match status" value="1"/>
</dbReference>
<dbReference type="InterPro" id="IPR005294">
    <property type="entry name" value="ATP_synth_F1_asu"/>
</dbReference>
<comment type="catalytic activity">
    <reaction evidence="14">
        <text>ATP + H2O + 4 H(+)(in) = ADP + phosphate + 5 H(+)(out)</text>
        <dbReference type="Rhea" id="RHEA:57720"/>
        <dbReference type="ChEBI" id="CHEBI:15377"/>
        <dbReference type="ChEBI" id="CHEBI:15378"/>
        <dbReference type="ChEBI" id="CHEBI:30616"/>
        <dbReference type="ChEBI" id="CHEBI:43474"/>
        <dbReference type="ChEBI" id="CHEBI:456216"/>
        <dbReference type="EC" id="7.1.2.2"/>
    </reaction>
</comment>
<evidence type="ECO:0000256" key="14">
    <source>
        <dbReference type="HAMAP-Rule" id="MF_01346"/>
    </source>
</evidence>
<comment type="subunit">
    <text evidence="13">F-type ATPases have 2 components, CF(1) - the catalytic core - and CF(0) - the membrane proton channel. CF(1) has five subunits: alpha(3), beta(3), gamma(1), delta(1), epsilon(1). CF(0) has four main subunits: a(1), b(1), b'(1) and c(9-12).</text>
</comment>
<dbReference type="SUPFAM" id="SSF50615">
    <property type="entry name" value="N-terminal domain of alpha and beta subunits of F1 ATP synthase"/>
    <property type="match status" value="1"/>
</dbReference>
<dbReference type="NCBIfam" id="TIGR00962">
    <property type="entry name" value="atpA"/>
    <property type="match status" value="1"/>
</dbReference>
<dbReference type="EMBL" id="CP130612">
    <property type="protein sequence ID" value="WKW11257.1"/>
    <property type="molecule type" value="Genomic_DNA"/>
</dbReference>
<dbReference type="GO" id="GO:0045259">
    <property type="term" value="C:proton-transporting ATP synthase complex"/>
    <property type="evidence" value="ECO:0007669"/>
    <property type="project" value="UniProtKB-KW"/>
</dbReference>
<feature type="domain" description="ATPase F1/V1/A1 complex alpha/beta subunit nucleotide-binding" evidence="15">
    <location>
        <begin position="159"/>
        <end position="385"/>
    </location>
</feature>
<dbReference type="SUPFAM" id="SSF52540">
    <property type="entry name" value="P-loop containing nucleoside triphosphate hydrolases"/>
    <property type="match status" value="1"/>
</dbReference>
<evidence type="ECO:0000256" key="6">
    <source>
        <dbReference type="ARBA" id="ARBA00022781"/>
    </source>
</evidence>
<comment type="subcellular location">
    <subcellularLocation>
        <location evidence="14">Cell membrane</location>
        <topology evidence="14">Peripheral membrane protein</topology>
    </subcellularLocation>
    <subcellularLocation>
        <location evidence="2">Membrane</location>
    </subcellularLocation>
</comment>
<keyword evidence="14" id="KW-1003">Cell membrane</keyword>
<accession>A0AA49JSN4</accession>
<feature type="domain" description="ATP synthase alpha subunit C-terminal" evidence="16">
    <location>
        <begin position="392"/>
        <end position="516"/>
    </location>
</feature>
<reference evidence="19" key="1">
    <citation type="submission" date="2023-07" db="EMBL/GenBank/DDBJ databases">
        <authorList>
            <person name="Haufschild T."/>
            <person name="Kallscheuer N."/>
            <person name="Hammer J."/>
            <person name="Kohn T."/>
            <person name="Kabuu M."/>
            <person name="Jogler M."/>
            <person name="Wohfarth N."/>
            <person name="Heuer A."/>
            <person name="Rohde M."/>
            <person name="van Teeseling M.C.F."/>
            <person name="Jogler C."/>
        </authorList>
    </citation>
    <scope>NUCLEOTIDE SEQUENCE</scope>
    <source>
        <strain evidence="18">Strain 138</strain>
        <strain evidence="19">Strain 318</strain>
    </source>
</reference>
<keyword evidence="5 14" id="KW-0547">Nucleotide-binding</keyword>
<keyword evidence="9 14" id="KW-0406">Ion transport</keyword>
<protein>
    <recommendedName>
        <fullName evidence="14">ATP synthase subunit alpha</fullName>
        <ecNumber evidence="14">7.1.2.2</ecNumber>
    </recommendedName>
    <alternativeName>
        <fullName evidence="14">ATP synthase F1 sector subunit alpha</fullName>
    </alternativeName>
    <alternativeName>
        <fullName evidence="14">F-ATPase subunit alpha</fullName>
    </alternativeName>
</protein>
<evidence type="ECO:0000313" key="18">
    <source>
        <dbReference type="EMBL" id="WKW11257.1"/>
    </source>
</evidence>
<dbReference type="InterPro" id="IPR000793">
    <property type="entry name" value="ATP_synth_asu_C"/>
</dbReference>
<feature type="binding site" evidence="14">
    <location>
        <begin position="179"/>
        <end position="186"/>
    </location>
    <ligand>
        <name>ATP</name>
        <dbReference type="ChEBI" id="CHEBI:30616"/>
    </ligand>
</feature>
<keyword evidence="10 14" id="KW-0472">Membrane</keyword>
<keyword evidence="8 14" id="KW-1278">Translocase</keyword>
<dbReference type="HAMAP" id="MF_01346">
    <property type="entry name" value="ATP_synth_alpha_bact"/>
    <property type="match status" value="1"/>
</dbReference>
<dbReference type="Pfam" id="PF02874">
    <property type="entry name" value="ATP-synt_ab_N"/>
    <property type="match status" value="1"/>
</dbReference>
<feature type="site" description="Required for activity" evidence="14">
    <location>
        <position position="383"/>
    </location>
</feature>
<dbReference type="FunFam" id="1.20.150.20:FF:000001">
    <property type="entry name" value="ATP synthase subunit alpha"/>
    <property type="match status" value="1"/>
</dbReference>
<dbReference type="RefSeq" id="WP_367886957.1">
    <property type="nucleotide sequence ID" value="NZ_CP130612.1"/>
</dbReference>
<dbReference type="PANTHER" id="PTHR48082">
    <property type="entry name" value="ATP SYNTHASE SUBUNIT ALPHA, MITOCHONDRIAL"/>
    <property type="match status" value="1"/>
</dbReference>
<dbReference type="Gene3D" id="2.40.30.20">
    <property type="match status" value="1"/>
</dbReference>
<keyword evidence="4 14" id="KW-0813">Transport</keyword>
<evidence type="ECO:0000313" key="19">
    <source>
        <dbReference type="EMBL" id="WKW14167.1"/>
    </source>
</evidence>
<evidence type="ECO:0000256" key="12">
    <source>
        <dbReference type="ARBA" id="ARBA00023310"/>
    </source>
</evidence>
<evidence type="ECO:0000256" key="8">
    <source>
        <dbReference type="ARBA" id="ARBA00022967"/>
    </source>
</evidence>
<evidence type="ECO:0000256" key="5">
    <source>
        <dbReference type="ARBA" id="ARBA00022741"/>
    </source>
</evidence>
<organism evidence="19 20">
    <name type="scientific">Pseudogemmatithrix spongiicola</name>
    <dbReference type="NCBI Taxonomy" id="3062599"/>
    <lineage>
        <taxon>Bacteria</taxon>
        <taxon>Pseudomonadati</taxon>
        <taxon>Gemmatimonadota</taxon>
        <taxon>Gemmatimonadia</taxon>
        <taxon>Gemmatimonadales</taxon>
        <taxon>Gemmatimonadaceae</taxon>
        <taxon>Pseudogemmatithrix</taxon>
    </lineage>
</organism>
<dbReference type="FunFam" id="3.40.50.300:FF:000002">
    <property type="entry name" value="ATP synthase subunit alpha"/>
    <property type="match status" value="1"/>
</dbReference>
<evidence type="ECO:0000256" key="13">
    <source>
        <dbReference type="ARBA" id="ARBA00026013"/>
    </source>
</evidence>
<comment type="function">
    <text evidence="1 14">Produces ATP from ADP in the presence of a proton gradient across the membrane. The alpha chain is a regulatory subunit.</text>
</comment>
<evidence type="ECO:0000259" key="16">
    <source>
        <dbReference type="Pfam" id="PF00306"/>
    </source>
</evidence>
<dbReference type="InterPro" id="IPR038376">
    <property type="entry name" value="ATP_synth_asu_C_sf"/>
</dbReference>
<dbReference type="GO" id="GO:0043531">
    <property type="term" value="F:ADP binding"/>
    <property type="evidence" value="ECO:0007669"/>
    <property type="project" value="TreeGrafter"/>
</dbReference>
<sequence length="521" mass="56298">MASQTALRPGEIKDILLREIEAADLNTLDVEEVGSVLEVKDGVARIYGLQKAMAGEMLEIKSSETGETITALALNLEEDNIGAVVLGDYLKIKEGDEVRRTARVLEVPVGPAMIGRVVDALGRPIDGQGPIATTMSRKVESEAPGIIVRQPVGEPMQTGIKAIDAMIPIGRGQRELIIGDRGTGKTAIAIDTIINQKGQDVICVYVAIGQKASTVASVVEKLKAAGAMEYTIVVVASASDPAPMQYIAPYSGVAMAEYFMYHEGKATLAVYDDLSKQAAAYRQLSLVLRRPPGREAFPGDVFYLHSRLLERAAKLSTDPKIIDNKTIFAACGSLTALPIIETQAGDVSAYIPTNVISITDGQIFLESDLFFAGVRPAINVGISVSRVGGSAQTKAMKSVAGRLRLDLAQYRELEAFAAFASDLDAATKKQLERGARTVEVLKQGQYQPMGFETQVMIIFAVSNGYIDDVPVAQVRDWEAGFHAYMKAQFPQVGDAIKKDRLVSKDTEAELRRAIEQYKKSR</sequence>
<evidence type="ECO:0000256" key="9">
    <source>
        <dbReference type="ARBA" id="ARBA00023065"/>
    </source>
</evidence>
<dbReference type="SUPFAM" id="SSF47917">
    <property type="entry name" value="C-terminal domain of alpha and beta subunits of F1 ATP synthase"/>
    <property type="match status" value="1"/>
</dbReference>
<dbReference type="InterPro" id="IPR020003">
    <property type="entry name" value="ATPase_a/bsu_AS"/>
</dbReference>
<evidence type="ECO:0000259" key="17">
    <source>
        <dbReference type="Pfam" id="PF02874"/>
    </source>
</evidence>
<evidence type="ECO:0000259" key="15">
    <source>
        <dbReference type="Pfam" id="PF00006"/>
    </source>
</evidence>
<evidence type="ECO:0000256" key="2">
    <source>
        <dbReference type="ARBA" id="ARBA00004370"/>
    </source>
</evidence>
<dbReference type="Pfam" id="PF00306">
    <property type="entry name" value="ATP-synt_ab_C"/>
    <property type="match status" value="1"/>
</dbReference>